<dbReference type="InterPro" id="IPR036140">
    <property type="entry name" value="PFN_sf"/>
</dbReference>
<dbReference type="Gene3D" id="3.30.450.30">
    <property type="entry name" value="Dynein light chain 2a, cytoplasmic"/>
    <property type="match status" value="1"/>
</dbReference>
<evidence type="ECO:0000313" key="1">
    <source>
        <dbReference type="EMBL" id="CAG5088318.1"/>
    </source>
</evidence>
<dbReference type="Pfam" id="PF00235">
    <property type="entry name" value="Profilin"/>
    <property type="match status" value="1"/>
</dbReference>
<proteinExistence type="predicted"/>
<sequence>MVNGWEHHVAGPKGFVGSDGICRGGIFDAATGKRWASANFKIPASEITPLKKMLGGGSTAAQINGEKFLAIRMLPDKNLMHLRSPNKEPMTVMFVKTAGKEACLVGVGAAGASAGDIAKGMGRVADKLAKA</sequence>
<reference evidence="1 2" key="1">
    <citation type="submission" date="2021-04" db="EMBL/GenBank/DDBJ databases">
        <authorList>
            <person name="Bliznina A."/>
        </authorList>
    </citation>
    <scope>NUCLEOTIDE SEQUENCE [LARGE SCALE GENOMIC DNA]</scope>
</reference>
<keyword evidence="2" id="KW-1185">Reference proteome</keyword>
<protein>
    <submittedName>
        <fullName evidence="1">Oidioi.mRNA.OKI2018_I69.PAR.g11806.t1.cds</fullName>
    </submittedName>
</protein>
<dbReference type="Proteomes" id="UP001158576">
    <property type="component" value="Chromosome PAR"/>
</dbReference>
<accession>A0ABN7S1P6</accession>
<name>A0ABN7S1P6_OIKDI</name>
<dbReference type="SUPFAM" id="SSF55770">
    <property type="entry name" value="Profilin (actin-binding protein)"/>
    <property type="match status" value="1"/>
</dbReference>
<gene>
    <name evidence="1" type="ORF">OKIOD_LOCUS3364</name>
</gene>
<evidence type="ECO:0000313" key="2">
    <source>
        <dbReference type="Proteomes" id="UP001158576"/>
    </source>
</evidence>
<dbReference type="EMBL" id="OU015568">
    <property type="protein sequence ID" value="CAG5088318.1"/>
    <property type="molecule type" value="Genomic_DNA"/>
</dbReference>
<organism evidence="1 2">
    <name type="scientific">Oikopleura dioica</name>
    <name type="common">Tunicate</name>
    <dbReference type="NCBI Taxonomy" id="34765"/>
    <lineage>
        <taxon>Eukaryota</taxon>
        <taxon>Metazoa</taxon>
        <taxon>Chordata</taxon>
        <taxon>Tunicata</taxon>
        <taxon>Appendicularia</taxon>
        <taxon>Copelata</taxon>
        <taxon>Oikopleuridae</taxon>
        <taxon>Oikopleura</taxon>
    </lineage>
</organism>
<dbReference type="InterPro" id="IPR048278">
    <property type="entry name" value="PFN"/>
</dbReference>